<accession>A0A919J1D0</accession>
<feature type="compositionally biased region" description="Basic and acidic residues" evidence="1">
    <location>
        <begin position="128"/>
        <end position="138"/>
    </location>
</feature>
<feature type="compositionally biased region" description="Acidic residues" evidence="1">
    <location>
        <begin position="116"/>
        <end position="127"/>
    </location>
</feature>
<evidence type="ECO:0000313" key="3">
    <source>
        <dbReference type="Proteomes" id="UP000598174"/>
    </source>
</evidence>
<feature type="region of interest" description="Disordered" evidence="1">
    <location>
        <begin position="26"/>
        <end position="59"/>
    </location>
</feature>
<protein>
    <submittedName>
        <fullName evidence="2">Uncharacterized protein</fullName>
    </submittedName>
</protein>
<keyword evidence="3" id="KW-1185">Reference proteome</keyword>
<proteinExistence type="predicted"/>
<dbReference type="Proteomes" id="UP000598174">
    <property type="component" value="Unassembled WGS sequence"/>
</dbReference>
<feature type="region of interest" description="Disordered" evidence="1">
    <location>
        <begin position="97"/>
        <end position="145"/>
    </location>
</feature>
<organism evidence="2 3">
    <name type="scientific">Paractinoplanes ferrugineus</name>
    <dbReference type="NCBI Taxonomy" id="113564"/>
    <lineage>
        <taxon>Bacteria</taxon>
        <taxon>Bacillati</taxon>
        <taxon>Actinomycetota</taxon>
        <taxon>Actinomycetes</taxon>
        <taxon>Micromonosporales</taxon>
        <taxon>Micromonosporaceae</taxon>
        <taxon>Paractinoplanes</taxon>
    </lineage>
</organism>
<evidence type="ECO:0000256" key="1">
    <source>
        <dbReference type="SAM" id="MobiDB-lite"/>
    </source>
</evidence>
<reference evidence="2" key="1">
    <citation type="submission" date="2021-01" db="EMBL/GenBank/DDBJ databases">
        <title>Whole genome shotgun sequence of Actinoplanes ferrugineus NBRC 15555.</title>
        <authorList>
            <person name="Komaki H."/>
            <person name="Tamura T."/>
        </authorList>
    </citation>
    <scope>NUCLEOTIDE SEQUENCE</scope>
    <source>
        <strain evidence="2">NBRC 15555</strain>
    </source>
</reference>
<dbReference type="EMBL" id="BOMM01000030">
    <property type="protein sequence ID" value="GIE11682.1"/>
    <property type="molecule type" value="Genomic_DNA"/>
</dbReference>
<sequence>MGIGALLACFTRMEDRGQDRAVLQSVSIPQAGQRRETAPKLVPRVGHTTQNGGKSGDHFPYRKYAAGLYSGCPGNRAAARTTARGEREMTYPENINLETPEADAAEQAVSARLDQDTEPSLDVEAPEWDAREQSRTVELEDDDYR</sequence>
<name>A0A919J1D0_9ACTN</name>
<gene>
    <name evidence="2" type="ORF">Afe05nite_35220</name>
</gene>
<evidence type="ECO:0000313" key="2">
    <source>
        <dbReference type="EMBL" id="GIE11682.1"/>
    </source>
</evidence>
<comment type="caution">
    <text evidence="2">The sequence shown here is derived from an EMBL/GenBank/DDBJ whole genome shotgun (WGS) entry which is preliminary data.</text>
</comment>
<dbReference type="AlphaFoldDB" id="A0A919J1D0"/>